<dbReference type="InterPro" id="IPR004765">
    <property type="entry name" value="NPC1-like"/>
</dbReference>
<evidence type="ECO:0000256" key="12">
    <source>
        <dbReference type="ARBA" id="ARBA00023166"/>
    </source>
</evidence>
<evidence type="ECO:0000256" key="5">
    <source>
        <dbReference type="ARBA" id="ARBA00022692"/>
    </source>
</evidence>
<dbReference type="GO" id="GO:0030299">
    <property type="term" value="P:intestinal cholesterol absorption"/>
    <property type="evidence" value="ECO:0000318"/>
    <property type="project" value="GO_Central"/>
</dbReference>
<feature type="transmembrane region" description="Helical" evidence="17">
    <location>
        <begin position="195"/>
        <end position="219"/>
    </location>
</feature>
<evidence type="ECO:0000256" key="6">
    <source>
        <dbReference type="ARBA" id="ARBA00022729"/>
    </source>
</evidence>
<evidence type="ECO:0000256" key="15">
    <source>
        <dbReference type="ARBA" id="ARBA00034049"/>
    </source>
</evidence>
<dbReference type="EMBL" id="AMQM01006316">
    <property type="status" value="NOT_ANNOTATED_CDS"/>
    <property type="molecule type" value="Genomic_DNA"/>
</dbReference>
<evidence type="ECO:0000256" key="3">
    <source>
        <dbReference type="ARBA" id="ARBA00022448"/>
    </source>
</evidence>
<feature type="transmembrane region" description="Helical" evidence="17">
    <location>
        <begin position="1102"/>
        <end position="1120"/>
    </location>
</feature>
<dbReference type="AlphaFoldDB" id="T1ED81"/>
<dbReference type="Pfam" id="PF12349">
    <property type="entry name" value="Sterol-sensing"/>
    <property type="match status" value="1"/>
</dbReference>
<dbReference type="GO" id="GO:0005319">
    <property type="term" value="F:lipid transporter activity"/>
    <property type="evidence" value="ECO:0007669"/>
    <property type="project" value="InterPro"/>
</dbReference>
<keyword evidence="7 17" id="KW-1133">Transmembrane helix</keyword>
<dbReference type="STRING" id="6412.T1ED81"/>
<dbReference type="HOGENOM" id="CLU_002359_0_0_1"/>
<dbReference type="GO" id="GO:0008203">
    <property type="term" value="P:cholesterol metabolic process"/>
    <property type="evidence" value="ECO:0007669"/>
    <property type="project" value="UniProtKB-KW"/>
</dbReference>
<evidence type="ECO:0000256" key="2">
    <source>
        <dbReference type="ARBA" id="ARBA00005585"/>
    </source>
</evidence>
<comment type="similarity">
    <text evidence="2">Belongs to the patched family.</text>
</comment>
<evidence type="ECO:0000313" key="20">
    <source>
        <dbReference type="EnsemblMetazoa" id="HelroP102116"/>
    </source>
</evidence>
<dbReference type="GeneID" id="20194533"/>
<keyword evidence="11" id="KW-1015">Disulfide bond</keyword>
<dbReference type="FunFam" id="1.20.1640.10:FF:000008">
    <property type="entry name" value="NPC intracellular cholesterol transporter 1"/>
    <property type="match status" value="1"/>
</dbReference>
<dbReference type="GO" id="GO:0012505">
    <property type="term" value="C:endomembrane system"/>
    <property type="evidence" value="ECO:0007669"/>
    <property type="project" value="UniProtKB-SubCell"/>
</dbReference>
<evidence type="ECO:0000256" key="11">
    <source>
        <dbReference type="ARBA" id="ARBA00023157"/>
    </source>
</evidence>
<dbReference type="InterPro" id="IPR000731">
    <property type="entry name" value="SSD"/>
</dbReference>
<evidence type="ECO:0000256" key="1">
    <source>
        <dbReference type="ARBA" id="ARBA00004127"/>
    </source>
</evidence>
<reference evidence="21" key="1">
    <citation type="submission" date="2012-12" db="EMBL/GenBank/DDBJ databases">
        <authorList>
            <person name="Hellsten U."/>
            <person name="Grimwood J."/>
            <person name="Chapman J.A."/>
            <person name="Shapiro H."/>
            <person name="Aerts A."/>
            <person name="Otillar R.P."/>
            <person name="Terry A.Y."/>
            <person name="Boore J.L."/>
            <person name="Simakov O."/>
            <person name="Marletaz F."/>
            <person name="Cho S.-J."/>
            <person name="Edsinger-Gonzales E."/>
            <person name="Havlak P."/>
            <person name="Kuo D.-H."/>
            <person name="Larsson T."/>
            <person name="Lv J."/>
            <person name="Arendt D."/>
            <person name="Savage R."/>
            <person name="Osoegawa K."/>
            <person name="de Jong P."/>
            <person name="Lindberg D.R."/>
            <person name="Seaver E.C."/>
            <person name="Weisblat D.A."/>
            <person name="Putnam N.H."/>
            <person name="Grigoriev I.V."/>
            <person name="Rokhsar D.S."/>
        </authorList>
    </citation>
    <scope>NUCLEOTIDE SEQUENCE</scope>
</reference>
<sequence>MCPDLVDDLSDVRTCCDAEQIALMNRKMEVARTILSRCPPCLRNFQNLFCHLTCSSNQSDFMTVTSYDNISFVGEISYYISSNFTNSTFASCKDVQSPSSGQKAMSLMCGSAGESCTPKVWLDFLGMKGVSPFQINFKITVEDEVVENNKTYHPMNAQTTPCVGICLCQDCNSSCFPERPCPARQQWLILGHDGVYMATAFAFVIFLLIFIIILVCFYFQSNFQSIKKPSPSSCSFRSILPTFSNPTCMEKLQVKVEEFLEKSFANWGRFCARRRWLVVVASILVCAALTSGVFRFKVVTDPVELWSSPESQARKEKDYFDANFSPFYRTAMLIVKPKNMSNWKTSGALIREVGPALRQDVLYEVLSLQNKIKSLVGSVNVKSEGSTVATKNVTLGDICFSPLSPDNNNCTIMSALNYFQNDNDTLNEVVENYFFVTGDFIKHFIKLCRSPISVNETSIGKSCLADFGGPINPYAAFGGFPGKDFLLSKALVVTYVINNFKKDNFQEQALAWEKEFLAFMSSYKSDLIEVDFNAERSIEDELDRESKSDVSTILISYLIMFAYVSITLGSYHKCSTILVDLKISLGLFGVVIVLLSVSSSVGFFSYLNVPATLIIIEVVPFLVLAVGVDNIFILVQAFQRLDYKEGMNVEDMVSTVVGKVGPSMLLTSLSESLAFFLGALTPMPAVRVFSLYAAMAVLIDFLLQISFFVSLMTFDAIRHYSGRPDICCCVPVLRDDNPSLLRASSRHGVVFEFVKKRMSKVLLNKYVRPIIMIIFVGWSCLCFAVIHKIEIGLDPKLSLPEDSYVLRYFESMEKFLSIGSPLYFVVGEDFDYVSQDGQNQLCGSSGCASNSLLSEIFEATRQPNCSFISNVPSSWIDDYYDWTAPGSPCCRQFVNNGSFCKSSVNSSECIKCPIQRYNETQRPLGDDFTKYIPWFLKDNPTVACPKGGHAAYGSAVKLGKDKKNDTKIGASYFMTYHKVLNSSQDFIGALKYARELGENITKSIHNWNNTELYAGKSDQTKSRNISQSVFPYSVFYIFYEQYLTLKKNAIMNIATSILAVFIVTFILLGFDLFISIIVMITVSMTTISLFGLMYFWNIDLNALSLVNMVMCVGISVEFCSHIARTFALSSLSSRMDRTREALVYMGSSVLSGITLTKLGGIIVLAFSKSQLFQVFYFRMYLGIVFFGALHGLLFLPVLLSYCGPSVNRARVKRDMKLSVVNEGADNNDESACAIDDDDPSKASLSKSNQNDMSPANIYHIIYDGR</sequence>
<dbReference type="PANTHER" id="PTHR45727">
    <property type="entry name" value="NPC INTRACELLULAR CHOLESTEROL TRANSPORTER 1"/>
    <property type="match status" value="1"/>
</dbReference>
<evidence type="ECO:0000256" key="7">
    <source>
        <dbReference type="ARBA" id="ARBA00022989"/>
    </source>
</evidence>
<feature type="transmembrane region" description="Helical" evidence="17">
    <location>
        <begin position="656"/>
        <end position="677"/>
    </location>
</feature>
<keyword evidence="9" id="KW-0443">Lipid metabolism</keyword>
<comment type="catalytic activity">
    <reaction evidence="15">
        <text>cholesterol(in) = cholesterol(out)</text>
        <dbReference type="Rhea" id="RHEA:39747"/>
        <dbReference type="ChEBI" id="CHEBI:16113"/>
    </reaction>
</comment>
<dbReference type="FunCoup" id="T1ED81">
    <property type="interactions" value="920"/>
</dbReference>
<keyword evidence="8" id="KW-0445">Lipid transport</keyword>
<keyword evidence="5 17" id="KW-0812">Transmembrane</keyword>
<dbReference type="OMA" id="WWFDVES"/>
<dbReference type="Pfam" id="PF16414">
    <property type="entry name" value="NPC1_N"/>
    <property type="match status" value="1"/>
</dbReference>
<dbReference type="EMBL" id="AMQM01006317">
    <property type="status" value="NOT_ANNOTATED_CDS"/>
    <property type="molecule type" value="Genomic_DNA"/>
</dbReference>
<evidence type="ECO:0000313" key="19">
    <source>
        <dbReference type="EMBL" id="ESN97392.1"/>
    </source>
</evidence>
<gene>
    <name evidence="20" type="primary">20194533</name>
    <name evidence="19" type="ORF">HELRODRAFT_102116</name>
</gene>
<feature type="transmembrane region" description="Helical" evidence="17">
    <location>
        <begin position="554"/>
        <end position="571"/>
    </location>
</feature>
<dbReference type="RefSeq" id="XP_009024564.1">
    <property type="nucleotide sequence ID" value="XM_009026316.1"/>
</dbReference>
<dbReference type="Gene3D" id="1.20.1640.10">
    <property type="entry name" value="Multidrug efflux transporter AcrB transmembrane domain"/>
    <property type="match status" value="2"/>
</dbReference>
<evidence type="ECO:0000256" key="16">
    <source>
        <dbReference type="SAM" id="MobiDB-lite"/>
    </source>
</evidence>
<evidence type="ECO:0000256" key="10">
    <source>
        <dbReference type="ARBA" id="ARBA00023136"/>
    </source>
</evidence>
<dbReference type="SUPFAM" id="SSF82866">
    <property type="entry name" value="Multidrug efflux transporter AcrB transmembrane domain"/>
    <property type="match status" value="2"/>
</dbReference>
<evidence type="ECO:0000256" key="4">
    <source>
        <dbReference type="ARBA" id="ARBA00022548"/>
    </source>
</evidence>
<dbReference type="OrthoDB" id="6510177at2759"/>
<dbReference type="InterPro" id="IPR053958">
    <property type="entry name" value="HMGCR/SNAP/NPC1-like_SSD"/>
</dbReference>
<dbReference type="EMBL" id="KB097379">
    <property type="protein sequence ID" value="ESN97392.1"/>
    <property type="molecule type" value="Genomic_DNA"/>
</dbReference>
<evidence type="ECO:0000313" key="21">
    <source>
        <dbReference type="Proteomes" id="UP000015101"/>
    </source>
</evidence>
<comment type="subcellular location">
    <subcellularLocation>
        <location evidence="1">Endomembrane system</location>
        <topology evidence="1">Multi-pass membrane protein</topology>
    </subcellularLocation>
</comment>
<dbReference type="GO" id="GO:0042632">
    <property type="term" value="P:cholesterol homeostasis"/>
    <property type="evidence" value="ECO:0000318"/>
    <property type="project" value="GO_Central"/>
</dbReference>
<dbReference type="GO" id="GO:0015918">
    <property type="term" value="P:sterol transport"/>
    <property type="evidence" value="ECO:0000318"/>
    <property type="project" value="GO_Central"/>
</dbReference>
<evidence type="ECO:0000256" key="13">
    <source>
        <dbReference type="ARBA" id="ARBA00023180"/>
    </source>
</evidence>
<feature type="transmembrane region" description="Helical" evidence="17">
    <location>
        <begin position="613"/>
        <end position="635"/>
    </location>
</feature>
<dbReference type="InParanoid" id="T1ED81"/>
<keyword evidence="13" id="KW-0325">Glycoprotein</keyword>
<feature type="transmembrane region" description="Helical" evidence="17">
    <location>
        <begin position="1179"/>
        <end position="1203"/>
    </location>
</feature>
<dbReference type="Pfam" id="PF22314">
    <property type="entry name" value="NPC1_MLD"/>
    <property type="match status" value="1"/>
</dbReference>
<accession>T1ED81</accession>
<feature type="domain" description="SSD" evidence="18">
    <location>
        <begin position="549"/>
        <end position="714"/>
    </location>
</feature>
<evidence type="ECO:0000256" key="14">
    <source>
        <dbReference type="ARBA" id="ARBA00023221"/>
    </source>
</evidence>
<evidence type="ECO:0000256" key="8">
    <source>
        <dbReference type="ARBA" id="ARBA00023055"/>
    </source>
</evidence>
<dbReference type="NCBIfam" id="TIGR00917">
    <property type="entry name" value="2A060601"/>
    <property type="match status" value="1"/>
</dbReference>
<feature type="transmembrane region" description="Helical" evidence="17">
    <location>
        <begin position="1077"/>
        <end position="1096"/>
    </location>
</feature>
<dbReference type="PANTHER" id="PTHR45727:SF2">
    <property type="entry name" value="NPC INTRACELLULAR CHOLESTEROL TRANSPORTER 1"/>
    <property type="match status" value="1"/>
</dbReference>
<name>T1ED81_HELRO</name>
<keyword evidence="4" id="KW-0153">Cholesterol metabolism</keyword>
<dbReference type="GO" id="GO:0005886">
    <property type="term" value="C:plasma membrane"/>
    <property type="evidence" value="ECO:0000318"/>
    <property type="project" value="GO_Central"/>
</dbReference>
<feature type="transmembrane region" description="Helical" evidence="17">
    <location>
        <begin position="1049"/>
        <end position="1070"/>
    </location>
</feature>
<feature type="transmembrane region" description="Helical" evidence="17">
    <location>
        <begin position="689"/>
        <end position="714"/>
    </location>
</feature>
<dbReference type="eggNOG" id="KOG1933">
    <property type="taxonomic scope" value="Eukaryota"/>
</dbReference>
<reference evidence="20" key="3">
    <citation type="submission" date="2015-06" db="UniProtKB">
        <authorList>
            <consortium name="EnsemblMetazoa"/>
        </authorList>
    </citation>
    <scope>IDENTIFICATION</scope>
</reference>
<evidence type="ECO:0000256" key="9">
    <source>
        <dbReference type="ARBA" id="ARBA00023098"/>
    </source>
</evidence>
<dbReference type="CTD" id="20194533"/>
<keyword evidence="3" id="KW-0813">Transport</keyword>
<proteinExistence type="inferred from homology"/>
<dbReference type="Proteomes" id="UP000015101">
    <property type="component" value="Unassembled WGS sequence"/>
</dbReference>
<feature type="transmembrane region" description="Helical" evidence="17">
    <location>
        <begin position="276"/>
        <end position="294"/>
    </location>
</feature>
<keyword evidence="12" id="KW-1207">Sterol metabolism</keyword>
<feature type="transmembrane region" description="Helical" evidence="17">
    <location>
        <begin position="766"/>
        <end position="786"/>
    </location>
</feature>
<keyword evidence="10 17" id="KW-0472">Membrane</keyword>
<dbReference type="InterPro" id="IPR053956">
    <property type="entry name" value="NPC1_MLD"/>
</dbReference>
<protein>
    <recommendedName>
        <fullName evidence="18">SSD domain-containing protein</fullName>
    </recommendedName>
</protein>
<feature type="transmembrane region" description="Helical" evidence="17">
    <location>
        <begin position="583"/>
        <end position="607"/>
    </location>
</feature>
<dbReference type="PROSITE" id="PS50156">
    <property type="entry name" value="SSD"/>
    <property type="match status" value="1"/>
</dbReference>
<keyword evidence="21" id="KW-1185">Reference proteome</keyword>
<dbReference type="EnsemblMetazoa" id="HelroT102116">
    <property type="protein sequence ID" value="HelroP102116"/>
    <property type="gene ID" value="HelroG102116"/>
</dbReference>
<keyword evidence="6" id="KW-0732">Signal</keyword>
<reference evidence="19 21" key="2">
    <citation type="journal article" date="2013" name="Nature">
        <title>Insights into bilaterian evolution from three spiralian genomes.</title>
        <authorList>
            <person name="Simakov O."/>
            <person name="Marletaz F."/>
            <person name="Cho S.J."/>
            <person name="Edsinger-Gonzales E."/>
            <person name="Havlak P."/>
            <person name="Hellsten U."/>
            <person name="Kuo D.H."/>
            <person name="Larsson T."/>
            <person name="Lv J."/>
            <person name="Arendt D."/>
            <person name="Savage R."/>
            <person name="Osoegawa K."/>
            <person name="de Jong P."/>
            <person name="Grimwood J."/>
            <person name="Chapman J.A."/>
            <person name="Shapiro H."/>
            <person name="Aerts A."/>
            <person name="Otillar R.P."/>
            <person name="Terry A.Y."/>
            <person name="Boore J.L."/>
            <person name="Grigoriev I.V."/>
            <person name="Lindberg D.R."/>
            <person name="Seaver E.C."/>
            <person name="Weisblat D.A."/>
            <person name="Putnam N.H."/>
            <person name="Rokhsar D.S."/>
        </authorList>
    </citation>
    <scope>NUCLEOTIDE SEQUENCE</scope>
</reference>
<dbReference type="KEGG" id="hro:HELRODRAFT_102116"/>
<dbReference type="GO" id="GO:0015485">
    <property type="term" value="F:cholesterol binding"/>
    <property type="evidence" value="ECO:0000318"/>
    <property type="project" value="GO_Central"/>
</dbReference>
<keyword evidence="14" id="KW-0753">Steroid metabolism</keyword>
<evidence type="ECO:0000259" key="18">
    <source>
        <dbReference type="PROSITE" id="PS50156"/>
    </source>
</evidence>
<evidence type="ECO:0000256" key="17">
    <source>
        <dbReference type="SAM" id="Phobius"/>
    </source>
</evidence>
<feature type="region of interest" description="Disordered" evidence="16">
    <location>
        <begin position="1228"/>
        <end position="1250"/>
    </location>
</feature>
<organism evidence="20 21">
    <name type="scientific">Helobdella robusta</name>
    <name type="common">Californian leech</name>
    <dbReference type="NCBI Taxonomy" id="6412"/>
    <lineage>
        <taxon>Eukaryota</taxon>
        <taxon>Metazoa</taxon>
        <taxon>Spiralia</taxon>
        <taxon>Lophotrochozoa</taxon>
        <taxon>Annelida</taxon>
        <taxon>Clitellata</taxon>
        <taxon>Hirudinea</taxon>
        <taxon>Rhynchobdellida</taxon>
        <taxon>Glossiphoniidae</taxon>
        <taxon>Helobdella</taxon>
    </lineage>
</organism>
<dbReference type="InterPro" id="IPR032190">
    <property type="entry name" value="NPC1_N"/>
</dbReference>
<feature type="transmembrane region" description="Helical" evidence="17">
    <location>
        <begin position="1141"/>
        <end position="1167"/>
    </location>
</feature>